<dbReference type="AlphaFoldDB" id="A0A2W5A2Y9"/>
<dbReference type="InterPro" id="IPR029058">
    <property type="entry name" value="AB_hydrolase_fold"/>
</dbReference>
<keyword evidence="2" id="KW-0442">Lipid degradation</keyword>
<reference evidence="5 6" key="1">
    <citation type="submission" date="2017-08" db="EMBL/GenBank/DDBJ databases">
        <title>Infants hospitalized years apart are colonized by the same room-sourced microbial strains.</title>
        <authorList>
            <person name="Brooks B."/>
            <person name="Olm M.R."/>
            <person name="Firek B.A."/>
            <person name="Baker R."/>
            <person name="Thomas B.C."/>
            <person name="Morowitz M.J."/>
            <person name="Banfield J.F."/>
        </authorList>
    </citation>
    <scope>NUCLEOTIDE SEQUENCE [LARGE SCALE GENOMIC DNA]</scope>
    <source>
        <strain evidence="5">S2_018_000_R2_101</strain>
    </source>
</reference>
<protein>
    <submittedName>
        <fullName evidence="5">Dienelactone hydrolase</fullName>
    </submittedName>
</protein>
<feature type="signal peptide" evidence="4">
    <location>
        <begin position="1"/>
        <end position="20"/>
    </location>
</feature>
<evidence type="ECO:0000313" key="5">
    <source>
        <dbReference type="EMBL" id="PZO87697.1"/>
    </source>
</evidence>
<evidence type="ECO:0000256" key="3">
    <source>
        <dbReference type="ARBA" id="ARBA00023098"/>
    </source>
</evidence>
<evidence type="ECO:0000256" key="4">
    <source>
        <dbReference type="SAM" id="SignalP"/>
    </source>
</evidence>
<gene>
    <name evidence="5" type="ORF">DI623_14240</name>
</gene>
<dbReference type="Gene3D" id="3.40.50.1820">
    <property type="entry name" value="alpha/beta hydrolase"/>
    <property type="match status" value="1"/>
</dbReference>
<dbReference type="PANTHER" id="PTHR10272">
    <property type="entry name" value="PLATELET-ACTIVATING FACTOR ACETYLHYDROLASE"/>
    <property type="match status" value="1"/>
</dbReference>
<evidence type="ECO:0000256" key="2">
    <source>
        <dbReference type="ARBA" id="ARBA00022963"/>
    </source>
</evidence>
<comment type="caution">
    <text evidence="5">The sequence shown here is derived from an EMBL/GenBank/DDBJ whole genome shotgun (WGS) entry which is preliminary data.</text>
</comment>
<name>A0A2W5A2Y9_9SPHN</name>
<evidence type="ECO:0000313" key="6">
    <source>
        <dbReference type="Proteomes" id="UP000249066"/>
    </source>
</evidence>
<accession>A0A2W5A2Y9</accession>
<proteinExistence type="predicted"/>
<dbReference type="PANTHER" id="PTHR10272:SF0">
    <property type="entry name" value="PLATELET-ACTIVATING FACTOR ACETYLHYDROLASE"/>
    <property type="match status" value="1"/>
</dbReference>
<keyword evidence="4" id="KW-0732">Signal</keyword>
<organism evidence="5 6">
    <name type="scientific">Sphingomonas sanxanigenens</name>
    <dbReference type="NCBI Taxonomy" id="397260"/>
    <lineage>
        <taxon>Bacteria</taxon>
        <taxon>Pseudomonadati</taxon>
        <taxon>Pseudomonadota</taxon>
        <taxon>Alphaproteobacteria</taxon>
        <taxon>Sphingomonadales</taxon>
        <taxon>Sphingomonadaceae</taxon>
        <taxon>Sphingomonas</taxon>
    </lineage>
</organism>
<dbReference type="GO" id="GO:0016042">
    <property type="term" value="P:lipid catabolic process"/>
    <property type="evidence" value="ECO:0007669"/>
    <property type="project" value="UniProtKB-KW"/>
</dbReference>
<evidence type="ECO:0000256" key="1">
    <source>
        <dbReference type="ARBA" id="ARBA00022801"/>
    </source>
</evidence>
<feature type="chain" id="PRO_5016071455" evidence="4">
    <location>
        <begin position="21"/>
        <end position="306"/>
    </location>
</feature>
<keyword evidence="1 5" id="KW-0378">Hydrolase</keyword>
<dbReference type="GO" id="GO:0003847">
    <property type="term" value="F:1-alkyl-2-acetylglycerophosphocholine esterase activity"/>
    <property type="evidence" value="ECO:0007669"/>
    <property type="project" value="TreeGrafter"/>
</dbReference>
<dbReference type="Proteomes" id="UP000249066">
    <property type="component" value="Unassembled WGS sequence"/>
</dbReference>
<sequence length="306" mass="32518">MSRAAIPALFLLLASAPAFAGPICEASWIDASRDNRAIPVRIRMPDGAGKAPVVLFSHGLGGSLDSGTRWAEAWSRAGIAVINIQHPGSDRSIIGSGGFLAAMSPAQLAARVGDVHFVIDQLSRRKREGACDLTRFDLTRIGMSGHSFGAHTTLAIAGQRYAGDFGKGFADPRVKAAIAFSPAPPMRGSDGDAFGAIAIPVMSVTGTADTTPVLPQISAADRQRPFRAMPAGGKYLLVLSGATHMDYNGQDNVRWRAARSDPRIAELTIAATTDFWRWTLLGDARARRDLDSLKARLGPEDLFAAR</sequence>
<keyword evidence="3" id="KW-0443">Lipid metabolism</keyword>
<dbReference type="SUPFAM" id="SSF53474">
    <property type="entry name" value="alpha/beta-Hydrolases"/>
    <property type="match status" value="1"/>
</dbReference>
<dbReference type="EMBL" id="QFNN01000119">
    <property type="protein sequence ID" value="PZO87697.1"/>
    <property type="molecule type" value="Genomic_DNA"/>
</dbReference>